<keyword evidence="3" id="KW-1185">Reference proteome</keyword>
<dbReference type="OrthoDB" id="3659804at2759"/>
<feature type="compositionally biased region" description="Basic residues" evidence="1">
    <location>
        <begin position="405"/>
        <end position="414"/>
    </location>
</feature>
<name>A0A9Q8Z3C6_CURCL</name>
<dbReference type="AlphaFoldDB" id="A0A9Q8Z3C6"/>
<organism evidence="2 3">
    <name type="scientific">Curvularia clavata</name>
    <dbReference type="NCBI Taxonomy" id="95742"/>
    <lineage>
        <taxon>Eukaryota</taxon>
        <taxon>Fungi</taxon>
        <taxon>Dikarya</taxon>
        <taxon>Ascomycota</taxon>
        <taxon>Pezizomycotina</taxon>
        <taxon>Dothideomycetes</taxon>
        <taxon>Pleosporomycetidae</taxon>
        <taxon>Pleosporales</taxon>
        <taxon>Pleosporineae</taxon>
        <taxon>Pleosporaceae</taxon>
        <taxon>Curvularia</taxon>
    </lineage>
</organism>
<dbReference type="EMBL" id="CP089275">
    <property type="protein sequence ID" value="USP75476.1"/>
    <property type="molecule type" value="Genomic_DNA"/>
</dbReference>
<sequence>MMPTEYDCQPLSQISSFITGRSGARFEAELFAVLFECPFVIRSFEFAPADGAIFATTDTTPPIGTFGERFWQLNEHVRRYRHGPKHSERRLVLFDAKSKISGKAEDQIYKTSVKQQNRVAFYIGICAANPDYVELIPNYRAGTLLDNNEKRNVAVNISRKPRLPPSAYDSLSPCNSPYRMPIRLLPEALARIQRCAQGQGAYSNPWTRVTFHDWIPSVEHDNDGLMPEESSQHFTSFRGLVQFWKGIRAAKWLHGIPMDFDFMWLQPHLADFKLLVPDSKSHNQRRQLFVQYKIDAKYRSPASPLAKVAIARNGRNGEVNYYFNDYERFDYLLYQFDYQDRQKLAWTQFFFLPESVLPDEFYTTEAKDASFDREDFKPYRIALDDSGDWVKEVYNIIQTTPNPRQIHHRPRRRSQNLFKKSEDEPKDAIAAPPTSQLDHFTNRLFYTITAQCAVRRSGLLIVLSRGHPFGDLAYCRYRWTESQKDAFLASNTPPCTITQLPPNTPVVPIHLYSRSQEGTSRGPRLTTAEFQRLNQSPQDRLLIFDIFNQDGLGLYSPLLVIPTSDISPTHAQQELYTSNRKLKKDADFEERVPLLAELIHTGFNPADYIVGSGGPRILDNRSDAWSGLWVLLDKFAGINHFTHPCNYNRRPSNFRVTIQALHQRLAEKHARMFAEPMPFVDVDNQEEDAIP</sequence>
<proteinExistence type="predicted"/>
<evidence type="ECO:0000256" key="1">
    <source>
        <dbReference type="SAM" id="MobiDB-lite"/>
    </source>
</evidence>
<evidence type="ECO:0000313" key="3">
    <source>
        <dbReference type="Proteomes" id="UP001056012"/>
    </source>
</evidence>
<evidence type="ECO:0000313" key="2">
    <source>
        <dbReference type="EMBL" id="USP75476.1"/>
    </source>
</evidence>
<dbReference type="Proteomes" id="UP001056012">
    <property type="component" value="Chromosome 2"/>
</dbReference>
<feature type="region of interest" description="Disordered" evidence="1">
    <location>
        <begin position="401"/>
        <end position="434"/>
    </location>
</feature>
<protein>
    <submittedName>
        <fullName evidence="2">Uncharacterized protein</fullName>
    </submittedName>
</protein>
<gene>
    <name evidence="2" type="ORF">yc1106_02750</name>
</gene>
<dbReference type="VEuPathDB" id="FungiDB:yc1106_02750"/>
<accession>A0A9Q8Z3C6</accession>
<reference evidence="2" key="1">
    <citation type="submission" date="2021-12" db="EMBL/GenBank/DDBJ databases">
        <title>Curvularia clavata genome.</title>
        <authorList>
            <person name="Cao Y."/>
        </authorList>
    </citation>
    <scope>NUCLEOTIDE SEQUENCE</scope>
    <source>
        <strain evidence="2">Yc1106</strain>
    </source>
</reference>